<feature type="domain" description="SANT" evidence="6">
    <location>
        <begin position="123"/>
        <end position="175"/>
    </location>
</feature>
<dbReference type="AlphaFoldDB" id="A0A7S3MJV5"/>
<keyword evidence="2" id="KW-0238">DNA-binding</keyword>
<dbReference type="PROSITE" id="PS51293">
    <property type="entry name" value="SANT"/>
    <property type="match status" value="1"/>
</dbReference>
<dbReference type="PROSITE" id="PS51294">
    <property type="entry name" value="HTH_MYB"/>
    <property type="match status" value="1"/>
</dbReference>
<dbReference type="InterPro" id="IPR017884">
    <property type="entry name" value="SANT_dom"/>
</dbReference>
<organism evidence="8">
    <name type="scientific">Favella ehrenbergii</name>
    <dbReference type="NCBI Taxonomy" id="182087"/>
    <lineage>
        <taxon>Eukaryota</taxon>
        <taxon>Sar</taxon>
        <taxon>Alveolata</taxon>
        <taxon>Ciliophora</taxon>
        <taxon>Intramacronucleata</taxon>
        <taxon>Spirotrichea</taxon>
        <taxon>Choreotrichia</taxon>
        <taxon>Tintinnida</taxon>
        <taxon>Xystonellidae</taxon>
        <taxon>Favella</taxon>
    </lineage>
</organism>
<evidence type="ECO:0000256" key="1">
    <source>
        <dbReference type="ARBA" id="ARBA00023015"/>
    </source>
</evidence>
<dbReference type="InterPro" id="IPR001005">
    <property type="entry name" value="SANT/Myb"/>
</dbReference>
<dbReference type="NCBIfam" id="TIGR01557">
    <property type="entry name" value="myb_SHAQKYF"/>
    <property type="match status" value="1"/>
</dbReference>
<dbReference type="SMART" id="SM00717">
    <property type="entry name" value="SANT"/>
    <property type="match status" value="1"/>
</dbReference>
<evidence type="ECO:0000313" key="8">
    <source>
        <dbReference type="EMBL" id="CAE0309033.1"/>
    </source>
</evidence>
<keyword evidence="3" id="KW-0804">Transcription</keyword>
<evidence type="ECO:0008006" key="9">
    <source>
        <dbReference type="Google" id="ProtNLM"/>
    </source>
</evidence>
<dbReference type="PROSITE" id="PS50090">
    <property type="entry name" value="MYB_LIKE"/>
    <property type="match status" value="1"/>
</dbReference>
<dbReference type="Pfam" id="PF00249">
    <property type="entry name" value="Myb_DNA-binding"/>
    <property type="match status" value="1"/>
</dbReference>
<dbReference type="InterPro" id="IPR009057">
    <property type="entry name" value="Homeodomain-like_sf"/>
</dbReference>
<dbReference type="SUPFAM" id="SSF46689">
    <property type="entry name" value="Homeodomain-like"/>
    <property type="match status" value="1"/>
</dbReference>
<evidence type="ECO:0000259" key="6">
    <source>
        <dbReference type="PROSITE" id="PS51293"/>
    </source>
</evidence>
<accession>A0A7S3MJV5</accession>
<evidence type="ECO:0000256" key="3">
    <source>
        <dbReference type="ARBA" id="ARBA00023163"/>
    </source>
</evidence>
<protein>
    <recommendedName>
        <fullName evidence="9">HTH myb-type domain-containing protein</fullName>
    </recommendedName>
</protein>
<evidence type="ECO:0000259" key="7">
    <source>
        <dbReference type="PROSITE" id="PS51294"/>
    </source>
</evidence>
<dbReference type="EMBL" id="HBIE01012996">
    <property type="protein sequence ID" value="CAE0309033.1"/>
    <property type="molecule type" value="Transcribed_RNA"/>
</dbReference>
<evidence type="ECO:0000256" key="4">
    <source>
        <dbReference type="ARBA" id="ARBA00023242"/>
    </source>
</evidence>
<gene>
    <name evidence="8" type="ORF">FEHR0123_LOCUS3945</name>
</gene>
<evidence type="ECO:0000256" key="2">
    <source>
        <dbReference type="ARBA" id="ARBA00023125"/>
    </source>
</evidence>
<sequence>MMLEENKRLLLAGFEELNSNDDLGKTVALLDHMHCNMMYLTTAADFQANSRFALRENRELICKEDLEQFQKDYPLQDSLFTAEDYLFGIDKAAAGSGQGALGMMQYQRMGLATVRNSERPQKQKKQPWTLEEKKLFKEALDRYGPKALKEISEHVGTRTLIQCRSHLQKYQIKVSKGQAYIVDEQT</sequence>
<reference evidence="8" key="1">
    <citation type="submission" date="2021-01" db="EMBL/GenBank/DDBJ databases">
        <authorList>
            <person name="Corre E."/>
            <person name="Pelletier E."/>
            <person name="Niang G."/>
            <person name="Scheremetjew M."/>
            <person name="Finn R."/>
            <person name="Kale V."/>
            <person name="Holt S."/>
            <person name="Cochrane G."/>
            <person name="Meng A."/>
            <person name="Brown T."/>
            <person name="Cohen L."/>
        </authorList>
    </citation>
    <scope>NUCLEOTIDE SEQUENCE</scope>
    <source>
        <strain evidence="8">Fehren 1</strain>
    </source>
</reference>
<dbReference type="PANTHER" id="PTHR12802">
    <property type="entry name" value="SWI/SNF COMPLEX-RELATED"/>
    <property type="match status" value="1"/>
</dbReference>
<dbReference type="InterPro" id="IPR017930">
    <property type="entry name" value="Myb_dom"/>
</dbReference>
<dbReference type="GO" id="GO:0003677">
    <property type="term" value="F:DNA binding"/>
    <property type="evidence" value="ECO:0007669"/>
    <property type="project" value="UniProtKB-KW"/>
</dbReference>
<evidence type="ECO:0000259" key="5">
    <source>
        <dbReference type="PROSITE" id="PS50090"/>
    </source>
</evidence>
<dbReference type="CDD" id="cd00167">
    <property type="entry name" value="SANT"/>
    <property type="match status" value="1"/>
</dbReference>
<feature type="domain" description="HTH myb-type" evidence="7">
    <location>
        <begin position="124"/>
        <end position="175"/>
    </location>
</feature>
<keyword evidence="4" id="KW-0539">Nucleus</keyword>
<dbReference type="InterPro" id="IPR006447">
    <property type="entry name" value="Myb_dom_plants"/>
</dbReference>
<feature type="domain" description="Myb-like" evidence="5">
    <location>
        <begin position="120"/>
        <end position="171"/>
    </location>
</feature>
<keyword evidence="1" id="KW-0805">Transcription regulation</keyword>
<name>A0A7S3MJV5_9SPIT</name>
<proteinExistence type="predicted"/>
<dbReference type="Gene3D" id="1.10.10.60">
    <property type="entry name" value="Homeodomain-like"/>
    <property type="match status" value="1"/>
</dbReference>